<dbReference type="AlphaFoldDB" id="A0AAD5XVS5"/>
<evidence type="ECO:0000313" key="2">
    <source>
        <dbReference type="Proteomes" id="UP001211065"/>
    </source>
</evidence>
<dbReference type="EMBL" id="JADGJW010000287">
    <property type="protein sequence ID" value="KAJ3220609.1"/>
    <property type="molecule type" value="Genomic_DNA"/>
</dbReference>
<evidence type="ECO:0008006" key="3">
    <source>
        <dbReference type="Google" id="ProtNLM"/>
    </source>
</evidence>
<sequence>MYCNYLYQEVHFSQQYLNKQKKLQEKLNDFVPDYKILKEPGIEAKFSTDERLFNKAVVRKTFVSKDSPPLYEHPPNYSFFHLPSLMDFDTPSVSYGNPPQHFFNEEHHLMGSKYFNSPEVATAILKVGTKKFYVHAALVTPHSGYLRDILNFDYQPKQVAINIKTNWRSYFHFVEEPRCMLKRKRTSDSEEPSELKLIKKNLTSSNIENRITLKTKEDFFLEDYYPGGSADEKKVILLKVPHQQYFSILLKWCYSKNKKELFEEFDCLGNYDRESIYKIIELANFLQLAEEFYDHVRDYFLDNVNYTLSRSFHCKIISEYLFSSYLTCSSWSDSDKLAFILWWSRSLEDDKKLTRKDAYCENKHTDNTKFLDDVQGCTCERNKNVCNQPSVSSVKNIVNLYVNFNNLDEEYCAELNLLLPITFQKIML</sequence>
<gene>
    <name evidence="1" type="ORF">HK099_004146</name>
</gene>
<organism evidence="1 2">
    <name type="scientific">Clydaea vesicula</name>
    <dbReference type="NCBI Taxonomy" id="447962"/>
    <lineage>
        <taxon>Eukaryota</taxon>
        <taxon>Fungi</taxon>
        <taxon>Fungi incertae sedis</taxon>
        <taxon>Chytridiomycota</taxon>
        <taxon>Chytridiomycota incertae sedis</taxon>
        <taxon>Chytridiomycetes</taxon>
        <taxon>Lobulomycetales</taxon>
        <taxon>Lobulomycetaceae</taxon>
        <taxon>Clydaea</taxon>
    </lineage>
</organism>
<dbReference type="Proteomes" id="UP001211065">
    <property type="component" value="Unassembled WGS sequence"/>
</dbReference>
<dbReference type="InterPro" id="IPR011333">
    <property type="entry name" value="SKP1/BTB/POZ_sf"/>
</dbReference>
<dbReference type="SUPFAM" id="SSF54695">
    <property type="entry name" value="POZ domain"/>
    <property type="match status" value="1"/>
</dbReference>
<evidence type="ECO:0000313" key="1">
    <source>
        <dbReference type="EMBL" id="KAJ3220609.1"/>
    </source>
</evidence>
<reference evidence="1" key="1">
    <citation type="submission" date="2020-05" db="EMBL/GenBank/DDBJ databases">
        <title>Phylogenomic resolution of chytrid fungi.</title>
        <authorList>
            <person name="Stajich J.E."/>
            <person name="Amses K."/>
            <person name="Simmons R."/>
            <person name="Seto K."/>
            <person name="Myers J."/>
            <person name="Bonds A."/>
            <person name="Quandt C.A."/>
            <person name="Barry K."/>
            <person name="Liu P."/>
            <person name="Grigoriev I."/>
            <person name="Longcore J.E."/>
            <person name="James T.Y."/>
        </authorList>
    </citation>
    <scope>NUCLEOTIDE SEQUENCE</scope>
    <source>
        <strain evidence="1">JEL0476</strain>
    </source>
</reference>
<keyword evidence="2" id="KW-1185">Reference proteome</keyword>
<proteinExistence type="predicted"/>
<dbReference type="Gene3D" id="3.30.710.10">
    <property type="entry name" value="Potassium Channel Kv1.1, Chain A"/>
    <property type="match status" value="1"/>
</dbReference>
<accession>A0AAD5XVS5</accession>
<name>A0AAD5XVS5_9FUNG</name>
<protein>
    <recommendedName>
        <fullName evidence="3">BTB domain-containing protein</fullName>
    </recommendedName>
</protein>
<comment type="caution">
    <text evidence="1">The sequence shown here is derived from an EMBL/GenBank/DDBJ whole genome shotgun (WGS) entry which is preliminary data.</text>
</comment>